<dbReference type="InterPro" id="IPR050171">
    <property type="entry name" value="MFS_Transporters"/>
</dbReference>
<evidence type="ECO:0000256" key="1">
    <source>
        <dbReference type="ARBA" id="ARBA00004651"/>
    </source>
</evidence>
<organism evidence="9 10">
    <name type="scientific">Paenibacillus sambharensis</name>
    <dbReference type="NCBI Taxonomy" id="1803190"/>
    <lineage>
        <taxon>Bacteria</taxon>
        <taxon>Bacillati</taxon>
        <taxon>Bacillota</taxon>
        <taxon>Bacilli</taxon>
        <taxon>Bacillales</taxon>
        <taxon>Paenibacillaceae</taxon>
        <taxon>Paenibacillus</taxon>
    </lineage>
</organism>
<keyword evidence="2" id="KW-0813">Transport</keyword>
<keyword evidence="4 7" id="KW-0812">Transmembrane</keyword>
<comment type="subcellular location">
    <subcellularLocation>
        <location evidence="1">Cell membrane</location>
        <topology evidence="1">Multi-pass membrane protein</topology>
    </subcellularLocation>
</comment>
<feature type="transmembrane region" description="Helical" evidence="7">
    <location>
        <begin position="339"/>
        <end position="362"/>
    </location>
</feature>
<dbReference type="CDD" id="cd17325">
    <property type="entry name" value="MFS_MdtG_SLC18_like"/>
    <property type="match status" value="1"/>
</dbReference>
<dbReference type="PROSITE" id="PS50850">
    <property type="entry name" value="MFS"/>
    <property type="match status" value="1"/>
</dbReference>
<dbReference type="EMBL" id="QKRB01000036">
    <property type="protein sequence ID" value="PZD96693.1"/>
    <property type="molecule type" value="Genomic_DNA"/>
</dbReference>
<feature type="transmembrane region" description="Helical" evidence="7">
    <location>
        <begin position="278"/>
        <end position="300"/>
    </location>
</feature>
<evidence type="ECO:0000313" key="9">
    <source>
        <dbReference type="EMBL" id="PZD96693.1"/>
    </source>
</evidence>
<feature type="transmembrane region" description="Helical" evidence="7">
    <location>
        <begin position="99"/>
        <end position="117"/>
    </location>
</feature>
<dbReference type="InterPro" id="IPR036259">
    <property type="entry name" value="MFS_trans_sf"/>
</dbReference>
<keyword evidence="6 7" id="KW-0472">Membrane</keyword>
<dbReference type="PRINTS" id="PR01035">
    <property type="entry name" value="TCRTETA"/>
</dbReference>
<dbReference type="Proteomes" id="UP000249522">
    <property type="component" value="Unassembled WGS sequence"/>
</dbReference>
<keyword evidence="3" id="KW-1003">Cell membrane</keyword>
<dbReference type="InterPro" id="IPR011701">
    <property type="entry name" value="MFS"/>
</dbReference>
<comment type="caution">
    <text evidence="9">The sequence shown here is derived from an EMBL/GenBank/DDBJ whole genome shotgun (WGS) entry which is preliminary data.</text>
</comment>
<gene>
    <name evidence="9" type="ORF">DNH61_05695</name>
</gene>
<evidence type="ECO:0000256" key="7">
    <source>
        <dbReference type="SAM" id="Phobius"/>
    </source>
</evidence>
<feature type="transmembrane region" description="Helical" evidence="7">
    <location>
        <begin position="5"/>
        <end position="27"/>
    </location>
</feature>
<evidence type="ECO:0000313" key="10">
    <source>
        <dbReference type="Proteomes" id="UP000249522"/>
    </source>
</evidence>
<evidence type="ECO:0000256" key="6">
    <source>
        <dbReference type="ARBA" id="ARBA00023136"/>
    </source>
</evidence>
<feature type="domain" description="Major facilitator superfamily (MFS) profile" evidence="8">
    <location>
        <begin position="4"/>
        <end position="390"/>
    </location>
</feature>
<dbReference type="InterPro" id="IPR020846">
    <property type="entry name" value="MFS_dom"/>
</dbReference>
<dbReference type="Pfam" id="PF07690">
    <property type="entry name" value="MFS_1"/>
    <property type="match status" value="1"/>
</dbReference>
<dbReference type="AlphaFoldDB" id="A0A2W1LCZ8"/>
<evidence type="ECO:0000256" key="2">
    <source>
        <dbReference type="ARBA" id="ARBA00022448"/>
    </source>
</evidence>
<feature type="transmembrane region" description="Helical" evidence="7">
    <location>
        <begin position="245"/>
        <end position="266"/>
    </location>
</feature>
<feature type="transmembrane region" description="Helical" evidence="7">
    <location>
        <begin position="368"/>
        <end position="388"/>
    </location>
</feature>
<name>A0A2W1LCZ8_9BACL</name>
<accession>A0A2W1LCZ8</accession>
<evidence type="ECO:0000259" key="8">
    <source>
        <dbReference type="PROSITE" id="PS50850"/>
    </source>
</evidence>
<feature type="transmembrane region" description="Helical" evidence="7">
    <location>
        <begin position="159"/>
        <end position="177"/>
    </location>
</feature>
<evidence type="ECO:0000256" key="3">
    <source>
        <dbReference type="ARBA" id="ARBA00022475"/>
    </source>
</evidence>
<dbReference type="OrthoDB" id="9793283at2"/>
<dbReference type="InterPro" id="IPR001958">
    <property type="entry name" value="Tet-R_TetA/multi-R_MdtG-like"/>
</dbReference>
<dbReference type="RefSeq" id="WP_111145704.1">
    <property type="nucleotide sequence ID" value="NZ_QKRB01000036.1"/>
</dbReference>
<feature type="transmembrane region" description="Helical" evidence="7">
    <location>
        <begin position="75"/>
        <end position="93"/>
    </location>
</feature>
<dbReference type="GO" id="GO:0022857">
    <property type="term" value="F:transmembrane transporter activity"/>
    <property type="evidence" value="ECO:0007669"/>
    <property type="project" value="InterPro"/>
</dbReference>
<keyword evidence="10" id="KW-1185">Reference proteome</keyword>
<dbReference type="PANTHER" id="PTHR23517">
    <property type="entry name" value="RESISTANCE PROTEIN MDTM, PUTATIVE-RELATED-RELATED"/>
    <property type="match status" value="1"/>
</dbReference>
<evidence type="ECO:0000256" key="5">
    <source>
        <dbReference type="ARBA" id="ARBA00022989"/>
    </source>
</evidence>
<dbReference type="GO" id="GO:0005886">
    <property type="term" value="C:plasma membrane"/>
    <property type="evidence" value="ECO:0007669"/>
    <property type="project" value="UniProtKB-SubCell"/>
</dbReference>
<feature type="transmembrane region" description="Helical" evidence="7">
    <location>
        <begin position="213"/>
        <end position="239"/>
    </location>
</feature>
<sequence>MKRQIILLCLSVFILVAGTGIVAPLLAPYAKDLGATGLWVGMLYSGFYVVRLLIGTPIGRLADAKGPKAILTYSLILYPFIALSYGLAGSIAGLLGARLLHGVASAMMLPMAMAYMGEISAAGKEGKYMGLYNTSIFVANGVGPLLGGTIAEHYGTQTAFFSLLVLALAALAIVAFLPSSRTSRPEGEEQGVNQEEPAVAASRPVSPWRHSGILALASINVVVAVLSMFMVSFFTLYAASRGLNAAAIGFLIALNNIIIGATQVPLGWVVDRYDKVRLVVISSILTIILLTLFPSAYALWSISLLMVGTGLTSAVTLASSSAMAAVLGRQAGMGSTMGFLGSATSLGMVVGPLASGFLMDSFHIDTTFYFSGLMWAAGTAVFCICWAAHSRSAKIQAITEGEMTNV</sequence>
<protein>
    <submittedName>
        <fullName evidence="9">MFS transporter</fullName>
    </submittedName>
</protein>
<dbReference type="Gene3D" id="1.20.1250.20">
    <property type="entry name" value="MFS general substrate transporter like domains"/>
    <property type="match status" value="2"/>
</dbReference>
<feature type="transmembrane region" description="Helical" evidence="7">
    <location>
        <begin position="306"/>
        <end position="327"/>
    </location>
</feature>
<dbReference type="SUPFAM" id="SSF103473">
    <property type="entry name" value="MFS general substrate transporter"/>
    <property type="match status" value="1"/>
</dbReference>
<keyword evidence="5 7" id="KW-1133">Transmembrane helix</keyword>
<reference evidence="9 10" key="1">
    <citation type="submission" date="2018-06" db="EMBL/GenBank/DDBJ databases">
        <title>Paenibacillus imtechensis sp. nov.</title>
        <authorList>
            <person name="Pinnaka A.K."/>
            <person name="Singh H."/>
            <person name="Kaur M."/>
        </authorList>
    </citation>
    <scope>NUCLEOTIDE SEQUENCE [LARGE SCALE GENOMIC DNA]</scope>
    <source>
        <strain evidence="9 10">SMB1</strain>
    </source>
</reference>
<feature type="transmembrane region" description="Helical" evidence="7">
    <location>
        <begin position="129"/>
        <end position="147"/>
    </location>
</feature>
<proteinExistence type="predicted"/>
<evidence type="ECO:0000256" key="4">
    <source>
        <dbReference type="ARBA" id="ARBA00022692"/>
    </source>
</evidence>
<feature type="transmembrane region" description="Helical" evidence="7">
    <location>
        <begin position="33"/>
        <end position="54"/>
    </location>
</feature>